<organism evidence="1 2">
    <name type="scientific">Pyricularia oryzae</name>
    <name type="common">Rice blast fungus</name>
    <name type="synonym">Magnaporthe oryzae</name>
    <dbReference type="NCBI Taxonomy" id="318829"/>
    <lineage>
        <taxon>Eukaryota</taxon>
        <taxon>Fungi</taxon>
        <taxon>Dikarya</taxon>
        <taxon>Ascomycota</taxon>
        <taxon>Pezizomycotina</taxon>
        <taxon>Sordariomycetes</taxon>
        <taxon>Sordariomycetidae</taxon>
        <taxon>Magnaporthales</taxon>
        <taxon>Pyriculariaceae</taxon>
        <taxon>Pyricularia</taxon>
    </lineage>
</organism>
<reference evidence="1 2" key="1">
    <citation type="journal article" date="2019" name="Mol. Biol. Evol.">
        <title>Blast fungal genomes show frequent chromosomal changes, gene gains and losses, and effector gene turnover.</title>
        <authorList>
            <person name="Gomez Luciano L.B."/>
            <person name="Jason Tsai I."/>
            <person name="Chuma I."/>
            <person name="Tosa Y."/>
            <person name="Chen Y.H."/>
            <person name="Li J.Y."/>
            <person name="Li M.Y."/>
            <person name="Jade Lu M.Y."/>
            <person name="Nakayashiki H."/>
            <person name="Li W.H."/>
        </authorList>
    </citation>
    <scope>NUCLEOTIDE SEQUENCE [LARGE SCALE GENOMIC DNA]</scope>
    <source>
        <strain evidence="1">MZ5-1-6</strain>
    </source>
</reference>
<accession>A0A4P7NBS8</accession>
<dbReference type="Proteomes" id="UP000294847">
    <property type="component" value="Chromosome 3"/>
</dbReference>
<proteinExistence type="predicted"/>
<evidence type="ECO:0000313" key="1">
    <source>
        <dbReference type="EMBL" id="QBZ59302.1"/>
    </source>
</evidence>
<sequence>MQITETLLAARSNIAARSPMDSEPQSENTMTLMIVLFALFFMGILMAAVLLLLRRIRLQQQMRAEGLPQYHQVAGKRDPNHRRLTIQTTPVGDGRHSVLVFRDGQPMLANPQSPPHSPDNVPQIHITFPDEHDESGRPRSGRVMLVRVGENAVGMEPLQDDEQLPAYQKENPSQFYSIDIEKIGGLKEKDQTFR</sequence>
<dbReference type="EMBL" id="CP034206">
    <property type="protein sequence ID" value="QBZ59302.1"/>
    <property type="molecule type" value="Genomic_DNA"/>
</dbReference>
<dbReference type="VEuPathDB" id="FungiDB:M_BR32_EuGene_00048031"/>
<dbReference type="AlphaFoldDB" id="A0A4P7NBS8"/>
<dbReference type="SMR" id="A0A4P7NBS8"/>
<dbReference type="OMA" id="DRMGGLK"/>
<name>A0A4P7NBS8_PYROR</name>
<gene>
    <name evidence="1" type="ORF">PoMZ_04263</name>
</gene>
<evidence type="ECO:0000313" key="2">
    <source>
        <dbReference type="Proteomes" id="UP000294847"/>
    </source>
</evidence>
<protein>
    <submittedName>
        <fullName evidence="1">Uncharacterized protein</fullName>
    </submittedName>
</protein>